<evidence type="ECO:0000256" key="1">
    <source>
        <dbReference type="ARBA" id="ARBA00004173"/>
    </source>
</evidence>
<dbReference type="Pfam" id="PF05057">
    <property type="entry name" value="DUF676"/>
    <property type="match status" value="1"/>
</dbReference>
<evidence type="ECO:0000256" key="2">
    <source>
        <dbReference type="ARBA" id="ARBA00004240"/>
    </source>
</evidence>
<feature type="region of interest" description="Disordered" evidence="8">
    <location>
        <begin position="1"/>
        <end position="54"/>
    </location>
</feature>
<dbReference type="PANTHER" id="PTHR48182:SF2">
    <property type="entry name" value="PROTEIN SERAC1"/>
    <property type="match status" value="1"/>
</dbReference>
<comment type="subcellular location">
    <subcellularLocation>
        <location evidence="2">Endoplasmic reticulum</location>
    </subcellularLocation>
    <subcellularLocation>
        <location evidence="3">Membrane</location>
    </subcellularLocation>
    <subcellularLocation>
        <location evidence="1">Mitochondrion</location>
    </subcellularLocation>
</comment>
<dbReference type="Pfam" id="PF13191">
    <property type="entry name" value="AAA_16"/>
    <property type="match status" value="1"/>
</dbReference>
<dbReference type="GO" id="GO:0005739">
    <property type="term" value="C:mitochondrion"/>
    <property type="evidence" value="ECO:0007669"/>
    <property type="project" value="UniProtKB-SubCell"/>
</dbReference>
<keyword evidence="5" id="KW-0256">Endoplasmic reticulum</keyword>
<dbReference type="EMBL" id="KV751061">
    <property type="protein sequence ID" value="OCL01786.1"/>
    <property type="molecule type" value="Genomic_DNA"/>
</dbReference>
<evidence type="ECO:0000256" key="4">
    <source>
        <dbReference type="ARBA" id="ARBA00007920"/>
    </source>
</evidence>
<dbReference type="InterPro" id="IPR007751">
    <property type="entry name" value="DUF676_lipase-like"/>
</dbReference>
<feature type="compositionally biased region" description="Polar residues" evidence="8">
    <location>
        <begin position="21"/>
        <end position="38"/>
    </location>
</feature>
<dbReference type="Proteomes" id="UP000250140">
    <property type="component" value="Unassembled WGS sequence"/>
</dbReference>
<dbReference type="GO" id="GO:0005783">
    <property type="term" value="C:endoplasmic reticulum"/>
    <property type="evidence" value="ECO:0007669"/>
    <property type="project" value="UniProtKB-SubCell"/>
</dbReference>
<sequence length="888" mass="100698">MPPWKVKFPYWRKDRHPTGEPGTTGSREAHQAQSTPNTADHVAGETPGSTPSEESAFGIKVLVPGGTPLIDIVAVHGLDGHREKSWTADNGVLWLQVLLPEHIPDARVLTYGYDARTRSSEHLTHQTLYGHSESLISALSLHRRKTKTERRPIIFLAHSLGGIVVKSALIHSNMAGISHNEHLKAIKLSTYGIMFFGTPHQGTDSASWGKVLANVASIFRHTSTAILEHLERDSEWLETQLGQYNSISSEFRTIFCFESYPTPLPAGNSMMMVSRASAVVPGMRDAESVEIRKDHINLVKFRSSSDNDFQTVVDHLSLLCESAKDKVAQNWQHWEEIKALTAETWLNDFEIPAVVSYDRNPNFIGRTKDLDYIHDFLDDVQQEKRRSVPLVLYGTGGIGKTQLVREFLFAHTAMFSSIVWIDARNQQNIHTSFVRFLQKLLDSYVSKSGVTPPPYLRIAQHLRISGLVGEGGQITTDSNALDRIVSACLQWLERKGNTRWLLIFDNVDDLETFDVSDFFPGRKQGCILVTSRRPECRSLGEGWKVEIMEMQESIELLSKSYCRTIEESDNDYEEAKHIVENLGYLPLAIHQAGSYMFMLQKPLRAFVPLFEENFNRTLSKKLPPALWQYGQDTVVTTWEISFEAIRKRDPVAAFLLLLCSFLSNNEISVDFLRRGMVVPPLEFTYLAERSTDSNIVNTLQAVDIDDRLSTLFSFSLADRKRGDSFSIHPIVHWWARERLSAEEGEKLAASALLMIARATKSLQSRDLNTDREVIQHIRVCDNLCKKKIAWGAHYNIEEFWEKWFIFGEMYGAQGHSAEGEDMLKRALAGCKVLKPDHCIAPLVVSRLGLLYYQRGQLEEAEKMWNQALAGYKKVLEPDHSYTLEVCRT</sequence>
<protein>
    <submittedName>
        <fullName evidence="11">Uncharacterized protein</fullName>
    </submittedName>
</protein>
<dbReference type="InterPro" id="IPR029058">
    <property type="entry name" value="AB_hydrolase_fold"/>
</dbReference>
<evidence type="ECO:0000259" key="9">
    <source>
        <dbReference type="Pfam" id="PF05057"/>
    </source>
</evidence>
<evidence type="ECO:0000256" key="5">
    <source>
        <dbReference type="ARBA" id="ARBA00022824"/>
    </source>
</evidence>
<dbReference type="InterPro" id="IPR027417">
    <property type="entry name" value="P-loop_NTPase"/>
</dbReference>
<dbReference type="GO" id="GO:0016020">
    <property type="term" value="C:membrane"/>
    <property type="evidence" value="ECO:0007669"/>
    <property type="project" value="UniProtKB-SubCell"/>
</dbReference>
<accession>A0A8E2EN46</accession>
<dbReference type="Gene3D" id="1.25.40.10">
    <property type="entry name" value="Tetratricopeptide repeat domain"/>
    <property type="match status" value="1"/>
</dbReference>
<keyword evidence="12" id="KW-1185">Reference proteome</keyword>
<dbReference type="Pfam" id="PF13374">
    <property type="entry name" value="TPR_10"/>
    <property type="match status" value="1"/>
</dbReference>
<dbReference type="OrthoDB" id="5086500at2759"/>
<proteinExistence type="inferred from homology"/>
<evidence type="ECO:0000259" key="10">
    <source>
        <dbReference type="Pfam" id="PF13191"/>
    </source>
</evidence>
<dbReference type="InterPro" id="IPR011990">
    <property type="entry name" value="TPR-like_helical_dom_sf"/>
</dbReference>
<dbReference type="Gene3D" id="3.40.50.300">
    <property type="entry name" value="P-loop containing nucleotide triphosphate hydrolases"/>
    <property type="match status" value="1"/>
</dbReference>
<dbReference type="SUPFAM" id="SSF53474">
    <property type="entry name" value="alpha/beta-Hydrolases"/>
    <property type="match status" value="1"/>
</dbReference>
<dbReference type="InterPro" id="IPR052374">
    <property type="entry name" value="SERAC1"/>
</dbReference>
<feature type="domain" description="DUF676" evidence="9">
    <location>
        <begin position="72"/>
        <end position="217"/>
    </location>
</feature>
<dbReference type="InterPro" id="IPR041664">
    <property type="entry name" value="AAA_16"/>
</dbReference>
<evidence type="ECO:0000313" key="12">
    <source>
        <dbReference type="Proteomes" id="UP000250140"/>
    </source>
</evidence>
<dbReference type="SUPFAM" id="SSF48452">
    <property type="entry name" value="TPR-like"/>
    <property type="match status" value="1"/>
</dbReference>
<dbReference type="SUPFAM" id="SSF52540">
    <property type="entry name" value="P-loop containing nucleoside triphosphate hydrolases"/>
    <property type="match status" value="1"/>
</dbReference>
<dbReference type="AlphaFoldDB" id="A0A8E2EN46"/>
<reference evidence="11 12" key="1">
    <citation type="journal article" date="2016" name="Nat. Commun.">
        <title>Ectomycorrhizal ecology is imprinted in the genome of the dominant symbiotic fungus Cenococcum geophilum.</title>
        <authorList>
            <consortium name="DOE Joint Genome Institute"/>
            <person name="Peter M."/>
            <person name="Kohler A."/>
            <person name="Ohm R.A."/>
            <person name="Kuo A."/>
            <person name="Krutzmann J."/>
            <person name="Morin E."/>
            <person name="Arend M."/>
            <person name="Barry K.W."/>
            <person name="Binder M."/>
            <person name="Choi C."/>
            <person name="Clum A."/>
            <person name="Copeland A."/>
            <person name="Grisel N."/>
            <person name="Haridas S."/>
            <person name="Kipfer T."/>
            <person name="LaButti K."/>
            <person name="Lindquist E."/>
            <person name="Lipzen A."/>
            <person name="Maire R."/>
            <person name="Meier B."/>
            <person name="Mihaltcheva S."/>
            <person name="Molinier V."/>
            <person name="Murat C."/>
            <person name="Poggeler S."/>
            <person name="Quandt C.A."/>
            <person name="Sperisen C."/>
            <person name="Tritt A."/>
            <person name="Tisserant E."/>
            <person name="Crous P.W."/>
            <person name="Henrissat B."/>
            <person name="Nehls U."/>
            <person name="Egli S."/>
            <person name="Spatafora J.W."/>
            <person name="Grigoriev I.V."/>
            <person name="Martin F.M."/>
        </authorList>
    </citation>
    <scope>NUCLEOTIDE SEQUENCE [LARGE SCALE GENOMIC DNA]</scope>
    <source>
        <strain evidence="11 12">CBS 207.34</strain>
    </source>
</reference>
<organism evidence="11 12">
    <name type="scientific">Glonium stellatum</name>
    <dbReference type="NCBI Taxonomy" id="574774"/>
    <lineage>
        <taxon>Eukaryota</taxon>
        <taxon>Fungi</taxon>
        <taxon>Dikarya</taxon>
        <taxon>Ascomycota</taxon>
        <taxon>Pezizomycotina</taxon>
        <taxon>Dothideomycetes</taxon>
        <taxon>Pleosporomycetidae</taxon>
        <taxon>Gloniales</taxon>
        <taxon>Gloniaceae</taxon>
        <taxon>Glonium</taxon>
    </lineage>
</organism>
<evidence type="ECO:0000313" key="11">
    <source>
        <dbReference type="EMBL" id="OCL01786.1"/>
    </source>
</evidence>
<dbReference type="GO" id="GO:0043531">
    <property type="term" value="F:ADP binding"/>
    <property type="evidence" value="ECO:0007669"/>
    <property type="project" value="InterPro"/>
</dbReference>
<evidence type="ECO:0000256" key="7">
    <source>
        <dbReference type="ARBA" id="ARBA00023136"/>
    </source>
</evidence>
<gene>
    <name evidence="11" type="ORF">AOQ84DRAFT_206150</name>
</gene>
<keyword evidence="7" id="KW-0472">Membrane</keyword>
<dbReference type="PANTHER" id="PTHR48182">
    <property type="entry name" value="PROTEIN SERAC1"/>
    <property type="match status" value="1"/>
</dbReference>
<evidence type="ECO:0000256" key="6">
    <source>
        <dbReference type="ARBA" id="ARBA00023128"/>
    </source>
</evidence>
<dbReference type="Gene3D" id="3.40.50.1820">
    <property type="entry name" value="alpha/beta hydrolase"/>
    <property type="match status" value="1"/>
</dbReference>
<name>A0A8E2EN46_9PEZI</name>
<evidence type="ECO:0000256" key="3">
    <source>
        <dbReference type="ARBA" id="ARBA00004370"/>
    </source>
</evidence>
<evidence type="ECO:0000256" key="8">
    <source>
        <dbReference type="SAM" id="MobiDB-lite"/>
    </source>
</evidence>
<comment type="similarity">
    <text evidence="4">Belongs to the putative lipase ROG1 family.</text>
</comment>
<feature type="domain" description="Orc1-like AAA ATPase" evidence="10">
    <location>
        <begin position="362"/>
        <end position="510"/>
    </location>
</feature>
<keyword evidence="6" id="KW-0496">Mitochondrion</keyword>